<evidence type="ECO:0000313" key="2">
    <source>
        <dbReference type="EMBL" id="WVZ57956.1"/>
    </source>
</evidence>
<dbReference type="Proteomes" id="UP001341281">
    <property type="component" value="Chromosome 02"/>
</dbReference>
<keyword evidence="3" id="KW-1185">Reference proteome</keyword>
<evidence type="ECO:0000256" key="1">
    <source>
        <dbReference type="SAM" id="MobiDB-lite"/>
    </source>
</evidence>
<name>A0AAQ3WDD2_PASNO</name>
<proteinExistence type="predicted"/>
<dbReference type="AlphaFoldDB" id="A0AAQ3WDD2"/>
<organism evidence="2 3">
    <name type="scientific">Paspalum notatum var. saurae</name>
    <dbReference type="NCBI Taxonomy" id="547442"/>
    <lineage>
        <taxon>Eukaryota</taxon>
        <taxon>Viridiplantae</taxon>
        <taxon>Streptophyta</taxon>
        <taxon>Embryophyta</taxon>
        <taxon>Tracheophyta</taxon>
        <taxon>Spermatophyta</taxon>
        <taxon>Magnoliopsida</taxon>
        <taxon>Liliopsida</taxon>
        <taxon>Poales</taxon>
        <taxon>Poaceae</taxon>
        <taxon>PACMAD clade</taxon>
        <taxon>Panicoideae</taxon>
        <taxon>Andropogonodae</taxon>
        <taxon>Paspaleae</taxon>
        <taxon>Paspalinae</taxon>
        <taxon>Paspalum</taxon>
    </lineage>
</organism>
<sequence>MAPRPSLLRTLRGHRTPRLAGAPGDGLRPSLPTKLRGAATMLDSGHHIHRRHKQCDCLDTPVIYWQPCLLGVLEQEGKAYFLIHEIYIS</sequence>
<accession>A0AAQ3WDD2</accession>
<feature type="region of interest" description="Disordered" evidence="1">
    <location>
        <begin position="1"/>
        <end position="27"/>
    </location>
</feature>
<dbReference type="EMBL" id="CP144746">
    <property type="protein sequence ID" value="WVZ57956.1"/>
    <property type="molecule type" value="Genomic_DNA"/>
</dbReference>
<reference evidence="2 3" key="1">
    <citation type="submission" date="2024-02" db="EMBL/GenBank/DDBJ databases">
        <title>High-quality chromosome-scale genome assembly of Pensacola bahiagrass (Paspalum notatum Flugge var. saurae).</title>
        <authorList>
            <person name="Vega J.M."/>
            <person name="Podio M."/>
            <person name="Orjuela J."/>
            <person name="Siena L.A."/>
            <person name="Pessino S.C."/>
            <person name="Combes M.C."/>
            <person name="Mariac C."/>
            <person name="Albertini E."/>
            <person name="Pupilli F."/>
            <person name="Ortiz J.P.A."/>
            <person name="Leblanc O."/>
        </authorList>
    </citation>
    <scope>NUCLEOTIDE SEQUENCE [LARGE SCALE GENOMIC DNA]</scope>
    <source>
        <strain evidence="2">R1</strain>
        <tissue evidence="2">Leaf</tissue>
    </source>
</reference>
<gene>
    <name evidence="2" type="ORF">U9M48_008283</name>
</gene>
<evidence type="ECO:0000313" key="3">
    <source>
        <dbReference type="Proteomes" id="UP001341281"/>
    </source>
</evidence>
<protein>
    <submittedName>
        <fullName evidence="2">Uncharacterized protein</fullName>
    </submittedName>
</protein>